<proteinExistence type="predicted"/>
<accession>A0A898BLK1</accession>
<name>A0A898BLK1_9GEMI</name>
<evidence type="ECO:0000313" key="1">
    <source>
        <dbReference type="EMBL" id="QSH74799.1"/>
    </source>
</evidence>
<dbReference type="EMBL" id="MW166879">
    <property type="protein sequence ID" value="QSH74799.1"/>
    <property type="molecule type" value="Genomic_DNA"/>
</dbReference>
<protein>
    <submittedName>
        <fullName evidence="1">Transcription activator protein</fullName>
    </submittedName>
</protein>
<sequence length="69" mass="7707">MRVILLSVNQLPQPWIHAQGNPSLQLKQGMAHISGRFQIPFISRSSATSTVHSRRIWTYSRSGSSSITT</sequence>
<reference evidence="1" key="1">
    <citation type="submission" date="2020-10" db="EMBL/GenBank/DDBJ databases">
        <authorList>
            <person name="Anwar I."/>
            <person name="Hussain K."/>
            <person name="Rashid K."/>
            <person name="Mansoor S."/>
        </authorList>
    </citation>
    <scope>NUCLEOTIDE SEQUENCE</scope>
    <source>
        <strain evidence="1">Burewala</strain>
    </source>
</reference>
<organism evidence="1">
    <name type="scientific">Cotton leaf curl Kokhran virus</name>
    <dbReference type="NCBI Taxonomy" id="222464"/>
    <lineage>
        <taxon>Viruses</taxon>
        <taxon>Monodnaviria</taxon>
        <taxon>Shotokuvirae</taxon>
        <taxon>Cressdnaviricota</taxon>
        <taxon>Repensiviricetes</taxon>
        <taxon>Geplafuvirales</taxon>
        <taxon>Geminiviridae</taxon>
        <taxon>Begomovirus</taxon>
        <taxon>Begomovirus gossypikokranense</taxon>
    </lineage>
</organism>